<comment type="caution">
    <text evidence="5">The sequence shown here is derived from an EMBL/GenBank/DDBJ whole genome shotgun (WGS) entry which is preliminary data.</text>
</comment>
<dbReference type="PROSITE" id="PS51153">
    <property type="entry name" value="RPW8"/>
    <property type="match status" value="1"/>
</dbReference>
<dbReference type="Gramene" id="OE9A021135T1">
    <property type="protein sequence ID" value="OE9A021135C1"/>
    <property type="gene ID" value="OE9A021135"/>
</dbReference>
<evidence type="ECO:0000256" key="2">
    <source>
        <dbReference type="ARBA" id="ARBA00022614"/>
    </source>
</evidence>
<dbReference type="PRINTS" id="PR00364">
    <property type="entry name" value="DISEASERSIST"/>
</dbReference>
<comment type="similarity">
    <text evidence="1">Belongs to the disease resistance NB-LRR family.</text>
</comment>
<dbReference type="InterPro" id="IPR002182">
    <property type="entry name" value="NB-ARC"/>
</dbReference>
<evidence type="ECO:0000256" key="1">
    <source>
        <dbReference type="ARBA" id="ARBA00008894"/>
    </source>
</evidence>
<reference evidence="5 6" key="1">
    <citation type="submission" date="2019-12" db="EMBL/GenBank/DDBJ databases">
        <authorList>
            <person name="Alioto T."/>
            <person name="Alioto T."/>
            <person name="Gomez Garrido J."/>
        </authorList>
    </citation>
    <scope>NUCLEOTIDE SEQUENCE [LARGE SCALE GENOMIC DNA]</scope>
</reference>
<feature type="domain" description="RPW8" evidence="4">
    <location>
        <begin position="1"/>
        <end position="146"/>
    </location>
</feature>
<dbReference type="Pfam" id="PF05659">
    <property type="entry name" value="RPW8"/>
    <property type="match status" value="1"/>
</dbReference>
<dbReference type="EMBL" id="CACTIH010001808">
    <property type="protein sequence ID" value="CAA2963294.1"/>
    <property type="molecule type" value="Genomic_DNA"/>
</dbReference>
<dbReference type="Proteomes" id="UP000594638">
    <property type="component" value="Unassembled WGS sequence"/>
</dbReference>
<dbReference type="Pfam" id="PF00931">
    <property type="entry name" value="NB-ARC"/>
    <property type="match status" value="1"/>
</dbReference>
<evidence type="ECO:0000313" key="5">
    <source>
        <dbReference type="EMBL" id="CAA2963294.1"/>
    </source>
</evidence>
<name>A0A8S0QDN7_OLEEU</name>
<organism evidence="5 6">
    <name type="scientific">Olea europaea subsp. europaea</name>
    <dbReference type="NCBI Taxonomy" id="158383"/>
    <lineage>
        <taxon>Eukaryota</taxon>
        <taxon>Viridiplantae</taxon>
        <taxon>Streptophyta</taxon>
        <taxon>Embryophyta</taxon>
        <taxon>Tracheophyta</taxon>
        <taxon>Spermatophyta</taxon>
        <taxon>Magnoliopsida</taxon>
        <taxon>eudicotyledons</taxon>
        <taxon>Gunneridae</taxon>
        <taxon>Pentapetalae</taxon>
        <taxon>asterids</taxon>
        <taxon>lamiids</taxon>
        <taxon>Lamiales</taxon>
        <taxon>Oleaceae</taxon>
        <taxon>Oleeae</taxon>
        <taxon>Olea</taxon>
    </lineage>
</organism>
<protein>
    <submittedName>
        <fullName evidence="5">Probable disease resistance At5g66900</fullName>
    </submittedName>
</protein>
<dbReference type="GO" id="GO:0043531">
    <property type="term" value="F:ADP binding"/>
    <property type="evidence" value="ECO:0007669"/>
    <property type="project" value="InterPro"/>
</dbReference>
<dbReference type="AlphaFoldDB" id="A0A8S0QDN7"/>
<keyword evidence="2" id="KW-0433">Leucine-rich repeat</keyword>
<sequence>MAELLGGAAFDLLMKAVSDVALTVASFRSELNHLKETLTSIKPFVEDIEKLNRVLNYRQEGAETLNNRFEQGEELVRECLKIKRWNPIQKYLYAKKLKEFESSLLWYFQINVQAELARDGKNISVGVNVLQEKMDKVISIQNNDSGFSGWCGVPGVPDFVVGLDMQLQELKAMLLNDEVPIVVLSAPDGYGKTTLAKLLCNDDEIRGIYGNNIFFQTVSKSANLQLMVQKVIQSNKNQKAPVFQSDEDAIYQLEQFFQQHIGPAPILLVLDDMWSGSESLIDEFLLPIRGYKILVTSRFEFPQFEWTYQLNMLNHQDAMTLFQHYAFKDGICTVQKRLVEEVVRGCSGSPLALTVVGKSLYRQPEVKWISTAQNWSQGQSTLEEKMAFYNGKNLLP</sequence>
<evidence type="ECO:0000259" key="4">
    <source>
        <dbReference type="PROSITE" id="PS51153"/>
    </source>
</evidence>
<dbReference type="InterPro" id="IPR042197">
    <property type="entry name" value="Apaf_helical"/>
</dbReference>
<dbReference type="PANTHER" id="PTHR36766:SF3">
    <property type="entry name" value="RPW8 DOMAIN-CONTAINING PROTEIN"/>
    <property type="match status" value="1"/>
</dbReference>
<keyword evidence="3" id="KW-0611">Plant defense</keyword>
<accession>A0A8S0QDN7</accession>
<gene>
    <name evidence="5" type="ORF">OLEA9_A021135</name>
</gene>
<keyword evidence="6" id="KW-1185">Reference proteome</keyword>
<proteinExistence type="inferred from homology"/>
<dbReference type="OrthoDB" id="2016095at2759"/>
<dbReference type="SUPFAM" id="SSF52540">
    <property type="entry name" value="P-loop containing nucleoside triphosphate hydrolases"/>
    <property type="match status" value="1"/>
</dbReference>
<dbReference type="InterPro" id="IPR027417">
    <property type="entry name" value="P-loop_NTPase"/>
</dbReference>
<dbReference type="Gene3D" id="3.40.50.300">
    <property type="entry name" value="P-loop containing nucleotide triphosphate hydrolases"/>
    <property type="match status" value="1"/>
</dbReference>
<dbReference type="PANTHER" id="PTHR36766">
    <property type="entry name" value="PLANT BROAD-SPECTRUM MILDEW RESISTANCE PROTEIN RPW8"/>
    <property type="match status" value="1"/>
</dbReference>
<evidence type="ECO:0000256" key="3">
    <source>
        <dbReference type="ARBA" id="ARBA00022821"/>
    </source>
</evidence>
<dbReference type="InterPro" id="IPR008808">
    <property type="entry name" value="Powdery_mildew-R_dom"/>
</dbReference>
<evidence type="ECO:0000313" key="6">
    <source>
        <dbReference type="Proteomes" id="UP000594638"/>
    </source>
</evidence>
<dbReference type="GO" id="GO:0006952">
    <property type="term" value="P:defense response"/>
    <property type="evidence" value="ECO:0007669"/>
    <property type="project" value="UniProtKB-KW"/>
</dbReference>
<dbReference type="Gene3D" id="1.10.8.430">
    <property type="entry name" value="Helical domain of apoptotic protease-activating factors"/>
    <property type="match status" value="1"/>
</dbReference>